<gene>
    <name evidence="1" type="ORF">A2531_01835</name>
</gene>
<name>A0A1F5TMA3_9BACT</name>
<evidence type="ECO:0000313" key="1">
    <source>
        <dbReference type="EMBL" id="OGF39947.1"/>
    </source>
</evidence>
<sequence length="60" mass="6964">MKCFQCKKEITNESKMILISADGDFVCGQNCKDKYETEKAHFFNEIVHSPEKTESYLLGR</sequence>
<evidence type="ECO:0008006" key="3">
    <source>
        <dbReference type="Google" id="ProtNLM"/>
    </source>
</evidence>
<reference evidence="1 2" key="1">
    <citation type="journal article" date="2016" name="Nat. Commun.">
        <title>Thousands of microbial genomes shed light on interconnected biogeochemical processes in an aquifer system.</title>
        <authorList>
            <person name="Anantharaman K."/>
            <person name="Brown C.T."/>
            <person name="Hug L.A."/>
            <person name="Sharon I."/>
            <person name="Castelle C.J."/>
            <person name="Probst A.J."/>
            <person name="Thomas B.C."/>
            <person name="Singh A."/>
            <person name="Wilkins M.J."/>
            <person name="Karaoz U."/>
            <person name="Brodie E.L."/>
            <person name="Williams K.H."/>
            <person name="Hubbard S.S."/>
            <person name="Banfield J.F."/>
        </authorList>
    </citation>
    <scope>NUCLEOTIDE SEQUENCE [LARGE SCALE GENOMIC DNA]</scope>
</reference>
<protein>
    <recommendedName>
        <fullName evidence="3">TRASH domain-containing protein</fullName>
    </recommendedName>
</protein>
<dbReference type="AlphaFoldDB" id="A0A1F5TMA3"/>
<accession>A0A1F5TMA3</accession>
<organism evidence="1 2">
    <name type="scientific">Candidatus Falkowbacteria bacterium RIFOXYD2_FULL_34_120</name>
    <dbReference type="NCBI Taxonomy" id="1798007"/>
    <lineage>
        <taxon>Bacteria</taxon>
        <taxon>Candidatus Falkowiibacteriota</taxon>
    </lineage>
</organism>
<dbReference type="Proteomes" id="UP000177579">
    <property type="component" value="Unassembled WGS sequence"/>
</dbReference>
<evidence type="ECO:0000313" key="2">
    <source>
        <dbReference type="Proteomes" id="UP000177579"/>
    </source>
</evidence>
<proteinExistence type="predicted"/>
<comment type="caution">
    <text evidence="1">The sequence shown here is derived from an EMBL/GenBank/DDBJ whole genome shotgun (WGS) entry which is preliminary data.</text>
</comment>
<dbReference type="EMBL" id="MFGO01000039">
    <property type="protein sequence ID" value="OGF39947.1"/>
    <property type="molecule type" value="Genomic_DNA"/>
</dbReference>